<dbReference type="Proteomes" id="UP000886657">
    <property type="component" value="Unassembled WGS sequence"/>
</dbReference>
<dbReference type="AlphaFoldDB" id="A0A9D7SHU5"/>
<dbReference type="EMBL" id="JADKIO010000008">
    <property type="protein sequence ID" value="MBK9797076.1"/>
    <property type="molecule type" value="Genomic_DNA"/>
</dbReference>
<accession>A0A9D7SHU5</accession>
<comment type="caution">
    <text evidence="1">The sequence shown here is derived from an EMBL/GenBank/DDBJ whole genome shotgun (WGS) entry which is preliminary data.</text>
</comment>
<organism evidence="1 2">
    <name type="scientific">Candidatus Geothrix skivensis</name>
    <dbReference type="NCBI Taxonomy" id="2954439"/>
    <lineage>
        <taxon>Bacteria</taxon>
        <taxon>Pseudomonadati</taxon>
        <taxon>Acidobacteriota</taxon>
        <taxon>Holophagae</taxon>
        <taxon>Holophagales</taxon>
        <taxon>Holophagaceae</taxon>
        <taxon>Geothrix</taxon>
    </lineage>
</organism>
<proteinExistence type="predicted"/>
<dbReference type="SUPFAM" id="SSF51161">
    <property type="entry name" value="Trimeric LpxA-like enzymes"/>
    <property type="match status" value="1"/>
</dbReference>
<name>A0A9D7SHU5_9BACT</name>
<dbReference type="Pfam" id="PF00132">
    <property type="entry name" value="Hexapep"/>
    <property type="match status" value="1"/>
</dbReference>
<dbReference type="InterPro" id="IPR001451">
    <property type="entry name" value="Hexapep"/>
</dbReference>
<dbReference type="InterPro" id="IPR050484">
    <property type="entry name" value="Transf_Hexapept/Carb_Anhydrase"/>
</dbReference>
<reference evidence="1" key="1">
    <citation type="submission" date="2020-10" db="EMBL/GenBank/DDBJ databases">
        <title>Connecting structure to function with the recovery of over 1000 high-quality activated sludge metagenome-assembled genomes encoding full-length rRNA genes using long-read sequencing.</title>
        <authorList>
            <person name="Singleton C.M."/>
            <person name="Petriglieri F."/>
            <person name="Kristensen J.M."/>
            <person name="Kirkegaard R.H."/>
            <person name="Michaelsen T.Y."/>
            <person name="Andersen M.H."/>
            <person name="Karst S.M."/>
            <person name="Dueholm M.S."/>
            <person name="Nielsen P.H."/>
            <person name="Albertsen M."/>
        </authorList>
    </citation>
    <scope>NUCLEOTIDE SEQUENCE</scope>
    <source>
        <strain evidence="1">Skiv_18-Q3-R9-52_MAXAC.067</strain>
    </source>
</reference>
<dbReference type="Gene3D" id="2.160.10.10">
    <property type="entry name" value="Hexapeptide repeat proteins"/>
    <property type="match status" value="1"/>
</dbReference>
<dbReference type="CDD" id="cd04645">
    <property type="entry name" value="LbH_gamma_CA_like"/>
    <property type="match status" value="1"/>
</dbReference>
<dbReference type="InterPro" id="IPR047324">
    <property type="entry name" value="LbH_gamma_CA-like"/>
</dbReference>
<evidence type="ECO:0000313" key="2">
    <source>
        <dbReference type="Proteomes" id="UP000886657"/>
    </source>
</evidence>
<protein>
    <submittedName>
        <fullName evidence="1">Gamma carbonic anhydrase family protein</fullName>
    </submittedName>
</protein>
<sequence length="193" mass="20869">MIRPFQGMVPKLGSRVFVPDSALVLGDVSLGDDASIWFNCTIRGDVNWIAIGARTNIQDACCLHVTNQKWPLLIEEEVSIAHNVMLHGCTIRKGALVGMSTTIMDGAEIGEGCLVAAGSLVREGFQAPPHSLVAGWPAAVKGPLSEAQRQLVASVWTRYVRYKEAYFLDGWPMAEAPVIDTPQPGFAEGHPFP</sequence>
<gene>
    <name evidence="1" type="ORF">IPP58_11370</name>
</gene>
<dbReference type="PANTHER" id="PTHR13061">
    <property type="entry name" value="DYNACTIN SUBUNIT P25"/>
    <property type="match status" value="1"/>
</dbReference>
<evidence type="ECO:0000313" key="1">
    <source>
        <dbReference type="EMBL" id="MBK9797076.1"/>
    </source>
</evidence>
<dbReference type="InterPro" id="IPR011004">
    <property type="entry name" value="Trimer_LpxA-like_sf"/>
</dbReference>
<dbReference type="PANTHER" id="PTHR13061:SF29">
    <property type="entry name" value="GAMMA CARBONIC ANHYDRASE-LIKE 1, MITOCHONDRIAL-RELATED"/>
    <property type="match status" value="1"/>
</dbReference>